<keyword evidence="8" id="KW-1185">Reference proteome</keyword>
<dbReference type="PROSITE" id="PS50109">
    <property type="entry name" value="HIS_KIN"/>
    <property type="match status" value="1"/>
</dbReference>
<dbReference type="Gene3D" id="3.30.565.10">
    <property type="entry name" value="Histidine kinase-like ATPase, C-terminal domain"/>
    <property type="match status" value="1"/>
</dbReference>
<dbReference type="Pfam" id="PF02518">
    <property type="entry name" value="HATPase_c"/>
    <property type="match status" value="1"/>
</dbReference>
<organism evidence="7 8">
    <name type="scientific">Gloeobacter morelensis MG652769</name>
    <dbReference type="NCBI Taxonomy" id="2781736"/>
    <lineage>
        <taxon>Bacteria</taxon>
        <taxon>Bacillati</taxon>
        <taxon>Cyanobacteriota</taxon>
        <taxon>Cyanophyceae</taxon>
        <taxon>Gloeobacterales</taxon>
        <taxon>Gloeobacteraceae</taxon>
        <taxon>Gloeobacter</taxon>
        <taxon>Gloeobacter morelensis</taxon>
    </lineage>
</organism>
<proteinExistence type="predicted"/>
<evidence type="ECO:0000256" key="5">
    <source>
        <dbReference type="ARBA" id="ARBA00023012"/>
    </source>
</evidence>
<evidence type="ECO:0000313" key="7">
    <source>
        <dbReference type="EMBL" id="UFP95037.1"/>
    </source>
</evidence>
<dbReference type="InterPro" id="IPR036890">
    <property type="entry name" value="HATPase_C_sf"/>
</dbReference>
<dbReference type="CDD" id="cd00082">
    <property type="entry name" value="HisKA"/>
    <property type="match status" value="1"/>
</dbReference>
<dbReference type="EMBL" id="CP063845">
    <property type="protein sequence ID" value="UFP95037.1"/>
    <property type="molecule type" value="Genomic_DNA"/>
</dbReference>
<dbReference type="SMART" id="SM00387">
    <property type="entry name" value="HATPase_c"/>
    <property type="match status" value="1"/>
</dbReference>
<evidence type="ECO:0000256" key="3">
    <source>
        <dbReference type="ARBA" id="ARBA00022553"/>
    </source>
</evidence>
<sequence length="212" mass="23242">MDFDRLAHQLRNPVMVIRTLAHLVGKRLGPDDPNQVLLEQITRECRRLDALLEDQLEVRAPGAVPLEPLVAEVERAAIALARERQIHFEREGQASCRVKADGRALYEVLMNLLDNAFKYTPAGGQVRLEVRPGQNACTIDIADTGGGIEAADLERIFDAYYRGSRNGDRPGRGLGLAIARDLIEQMGGSIDARNGEGGGSRFCVTLPTAQED</sequence>
<dbReference type="SUPFAM" id="SSF47384">
    <property type="entry name" value="Homodimeric domain of signal transducing histidine kinase"/>
    <property type="match status" value="1"/>
</dbReference>
<keyword evidence="3" id="KW-0597">Phosphoprotein</keyword>
<dbReference type="InterPro" id="IPR004358">
    <property type="entry name" value="Sig_transdc_His_kin-like_C"/>
</dbReference>
<dbReference type="Proteomes" id="UP001054846">
    <property type="component" value="Chromosome"/>
</dbReference>
<feature type="domain" description="Histidine kinase" evidence="6">
    <location>
        <begin position="5"/>
        <end position="210"/>
    </location>
</feature>
<keyword evidence="5" id="KW-0902">Two-component regulatory system</keyword>
<evidence type="ECO:0000256" key="4">
    <source>
        <dbReference type="ARBA" id="ARBA00022777"/>
    </source>
</evidence>
<dbReference type="SUPFAM" id="SSF55874">
    <property type="entry name" value="ATPase domain of HSP90 chaperone/DNA topoisomerase II/histidine kinase"/>
    <property type="match status" value="1"/>
</dbReference>
<evidence type="ECO:0000256" key="2">
    <source>
        <dbReference type="ARBA" id="ARBA00012438"/>
    </source>
</evidence>
<comment type="catalytic activity">
    <reaction evidence="1">
        <text>ATP + protein L-histidine = ADP + protein N-phospho-L-histidine.</text>
        <dbReference type="EC" id="2.7.13.3"/>
    </reaction>
</comment>
<dbReference type="PRINTS" id="PR00344">
    <property type="entry name" value="BCTRLSENSOR"/>
</dbReference>
<dbReference type="PANTHER" id="PTHR43547:SF2">
    <property type="entry name" value="HYBRID SIGNAL TRANSDUCTION HISTIDINE KINASE C"/>
    <property type="match status" value="1"/>
</dbReference>
<reference evidence="7 8" key="1">
    <citation type="journal article" date="2021" name="Genome Biol. Evol.">
        <title>Complete Genome Sequencing of a Novel Gloeobacter Species from a Waterfall Cave in Mexico.</title>
        <authorList>
            <person name="Saw J.H."/>
            <person name="Cardona T."/>
            <person name="Montejano G."/>
        </authorList>
    </citation>
    <scope>NUCLEOTIDE SEQUENCE [LARGE SCALE GENOMIC DNA]</scope>
    <source>
        <strain evidence="7">MG652769</strain>
    </source>
</reference>
<dbReference type="RefSeq" id="WP_230842156.1">
    <property type="nucleotide sequence ID" value="NZ_CP063845.1"/>
</dbReference>
<evidence type="ECO:0000259" key="6">
    <source>
        <dbReference type="PROSITE" id="PS50109"/>
    </source>
</evidence>
<evidence type="ECO:0000313" key="8">
    <source>
        <dbReference type="Proteomes" id="UP001054846"/>
    </source>
</evidence>
<keyword evidence="4 7" id="KW-0418">Kinase</keyword>
<keyword evidence="4 7" id="KW-0808">Transferase</keyword>
<accession>A0ABY3PMZ5</accession>
<dbReference type="InterPro" id="IPR003661">
    <property type="entry name" value="HisK_dim/P_dom"/>
</dbReference>
<dbReference type="Gene3D" id="1.10.287.130">
    <property type="match status" value="1"/>
</dbReference>
<protein>
    <recommendedName>
        <fullName evidence="2">histidine kinase</fullName>
        <ecNumber evidence="2">2.7.13.3</ecNumber>
    </recommendedName>
</protein>
<dbReference type="InterPro" id="IPR005467">
    <property type="entry name" value="His_kinase_dom"/>
</dbReference>
<dbReference type="InterPro" id="IPR036097">
    <property type="entry name" value="HisK_dim/P_sf"/>
</dbReference>
<dbReference type="InterPro" id="IPR003594">
    <property type="entry name" value="HATPase_dom"/>
</dbReference>
<dbReference type="EC" id="2.7.13.3" evidence="2"/>
<dbReference type="GO" id="GO:0016301">
    <property type="term" value="F:kinase activity"/>
    <property type="evidence" value="ECO:0007669"/>
    <property type="project" value="UniProtKB-KW"/>
</dbReference>
<gene>
    <name evidence="7" type="ORF">ISF26_01955</name>
</gene>
<name>A0ABY3PMZ5_9CYAN</name>
<dbReference type="PANTHER" id="PTHR43547">
    <property type="entry name" value="TWO-COMPONENT HISTIDINE KINASE"/>
    <property type="match status" value="1"/>
</dbReference>
<dbReference type="Pfam" id="PF00512">
    <property type="entry name" value="HisKA"/>
    <property type="match status" value="1"/>
</dbReference>
<evidence type="ECO:0000256" key="1">
    <source>
        <dbReference type="ARBA" id="ARBA00000085"/>
    </source>
</evidence>